<dbReference type="Gene3D" id="3.40.47.10">
    <property type="match status" value="2"/>
</dbReference>
<comment type="catalytic activity">
    <reaction evidence="7">
        <text>6 (S)-methylmalonyl-CoA + propanoyl-CoA + 6 NADPH + 12 H(+) = 6-deoxyerythronolide B + 6 CO2 + 6 NADP(+) + 7 CoA + H2O</text>
        <dbReference type="Rhea" id="RHEA:23068"/>
        <dbReference type="ChEBI" id="CHEBI:15377"/>
        <dbReference type="ChEBI" id="CHEBI:15378"/>
        <dbReference type="ChEBI" id="CHEBI:16089"/>
        <dbReference type="ChEBI" id="CHEBI:16526"/>
        <dbReference type="ChEBI" id="CHEBI:57287"/>
        <dbReference type="ChEBI" id="CHEBI:57327"/>
        <dbReference type="ChEBI" id="CHEBI:57392"/>
        <dbReference type="ChEBI" id="CHEBI:57783"/>
        <dbReference type="ChEBI" id="CHEBI:58349"/>
        <dbReference type="EC" id="2.3.1.94"/>
    </reaction>
</comment>
<dbReference type="SMART" id="SM00822">
    <property type="entry name" value="PKS_KR"/>
    <property type="match status" value="2"/>
</dbReference>
<dbReference type="InterPro" id="IPR006162">
    <property type="entry name" value="Ppantetheine_attach_site"/>
</dbReference>
<organism evidence="14 15">
    <name type="scientific">Saccharopolyspora gloriosae</name>
    <dbReference type="NCBI Taxonomy" id="455344"/>
    <lineage>
        <taxon>Bacteria</taxon>
        <taxon>Bacillati</taxon>
        <taxon>Actinomycetota</taxon>
        <taxon>Actinomycetes</taxon>
        <taxon>Pseudonocardiales</taxon>
        <taxon>Pseudonocardiaceae</taxon>
        <taxon>Saccharopolyspora</taxon>
    </lineage>
</organism>
<keyword evidence="2" id="KW-0597">Phosphoprotein</keyword>
<evidence type="ECO:0000256" key="6">
    <source>
        <dbReference type="ARBA" id="ARBA00023315"/>
    </source>
</evidence>
<dbReference type="InterPro" id="IPR001227">
    <property type="entry name" value="Ac_transferase_dom_sf"/>
</dbReference>
<comment type="caution">
    <text evidence="14">The sequence shown here is derived from an EMBL/GenBank/DDBJ whole genome shotgun (WGS) entry which is preliminary data.</text>
</comment>
<evidence type="ECO:0000256" key="1">
    <source>
        <dbReference type="ARBA" id="ARBA00022450"/>
    </source>
</evidence>
<sequence length="3097" mass="327677">MPEDQQEKVVDYLRRMTVDLRHARKRIEELEDRDREPLAVVGMACRYPGDVRSPEDLWDLVSTGGDAVAGFPADRGWDLSSLRRDSTTGTGGFLYDAAEFDAGFFGISPREAQAMDPQQRLLLEVAWEAVERAGIAPSALRGTPAGVFVGAYHWGRSQAGADDLQGHTMTGTASSVMSGRLAYTLGVHGPALTVDTACSSSLVALHLAARSLRARESSLALVGGVTVMSDPSLFVEFSRQGGLSADGRCRAFSADADGTGWAEGAGVVVLERLSEAQRHGHEVLAVLRGSAVNQDGASNGLTAPNGPAQQRVIEQALESAELRPSDVDVVEAHGTGTRLGDPIEAQALLDAYGQDREEPLRLGSLKSNIGHTQAAAGVGGVIKMVQALRHGVLPRTLHAETPTPHVDWSSGALRLLTEQLDWPDAGRPRRAAVSSFGVSGTNAHAVLEQAPPAEAAAEAPRPDAVVPWVLSARSEQALREQAARLERHVTAHPELAPVDLGNSLVRTRSLFEHRAAVIGADRDELLAGLRSLAAGEPDAAVVEGLAEAEGGVVFVFPGQGTAWTGMGARLLAESPVFAARIAECEHELSEVVDWSLSAVLRQDDGAPSLDHDDVQQPATFAVMVALAELWRSHGVVPDAVVGHSQGEVAAAVVSGALSLRDGARLVALRGKVIARRLAGTGGMLSIPLSTEEVERLIEGRDLALAALNGPRSIAVSGPDAELDTLFDELTEAGLRVRRIDVDYPSHSAHTAPLREELLAEFADIVPRVPEVPFLSTVTGEWIDEARTDAEYWFQNLRSTVRFAPAVESLLDHGHRVFVEVGAHPVLTLGVQELIEQHEVAAVATGTLRRDHGGLDRFTGAVATVFARGGAVDWSAWFTDARVVALPTYAFQHERFWTEPAHPGSDPADEEFWTAVEQHDARALTSHLHVDEQALAAVLPALSTWRKQRRVLSEADAWRYEVAWTPLNGLPRGLLHGTWLLVTTEHAEDADVAAALSEHGADVHRLLLDESCVDRAVLAERLAEIADPAGVVSVLAFDERPGETYPDMPLGLALTVSLVQALGDTGGTAPAWAVTRGAVRTGDGDVLPNPAQSQVMGVSWTAALEHPNRWGGTVDLPEVLDARAAGRFAAVLADSRGEDQLAIRPAGVLARRVARAAAPRPVRDWTPRGTVLVTGGTGAIAPDLARWLAAQGAERVVLTSRRGLAADGMPELVAELAELGTEVAVESCDVADRDSVAALLDRLTEAGHVIRTVVHAAVIIELHTLDETSTEQFQRVVRAKVAGARHLDELLGEELDAFVLYSSIAGMWGSRAHAAYTAGNAYLAALAENRRARGLPATSLHWGKWPDSPELAQEDRHNVRRTGLRILDPELAFTGLRRALDEDASVLALTDVNWEDYHQVFTAARATMLFDDVPEVKRLAETAGAPAEAGGFAAEVRGLPAAERSALLLELVRDQAAAVLGHSGGAAPAERRAFRDLGFDSVTTVELRNRLVRATGLNLPTTVVFDYPSPTDLAAFLDSRLAGDQESRATSAVAATDEPIAIIGMGCRLPGGVSTPDELWELVLDGADVISDIPADRGWDAAELYDPDPDRAGRTYSVQGGFVDGAAEFDAGFFGISPREAQAMDPQQRLLLETGWEALERAGIDPESLRGSETGIFVGASHQGYSASTFGIDDGTEGQFITGAAASVLSGRLSYLLGLEGPAVTVDTACSSSLVALHLAGQSLRSGESSLALAAGSTVIAGPQDFLGFSRLGALAVDGRCKAFAEGADGMSLAEGVGVVALERLSDARRNGHPVLAVLRGSATNQDGASNGLTAPNGPSQQRVIRQALANAGVEAGEVDVVEAHGTGTALGDPIEAQALFATYGAARSAEQPLWLGSLKSNIGHSQATAGIAGVLKMVLALRAGRLPRTLHAERPSSHVDWSDGRVRLLTDEIAWPEAQRPRRAAVSAFGISGTNAHVVLEQAPEPAAAERQPVRARYGLVPWVLSAKSEDALREQASRMSIVDSDPAEVAWSLLHGRSAFEHRAVVLGADADELRAGLDAVASAGTAASVVRGTDVGGAGPVFVYPGQGSQWWGMGRDLLAESEVFADAIDDCERALAPFVDWSLRDVLTGAADPALQERVDVVQPALFSMMVALTELWRAHGCAPSAVIGHSQGEIAAACVAGALSLDDAARVVALRSKALLALAGQGGMVSLAASGERAAELIEPWGRRISVAVINGPSSAVVSGEPEALDELIADCERREIRARKVNVDYASHGPHVEQVEAELAEVLAPVTPRSAAVPFYSTVTGERIDTAQLGADYWYRNLRGTVRMQDATRALLADGRRLFVEASPHPVLAAAVEETIDDACPDPAVVLGTLRRDEGGPRRFLLSLAEAHAHGAAVDWTSAFTGGPGRSVELPTYPFQHRRYWLTRRPRKGGAEDSEFWDLVERGDLESLSAELGVDRDGTALHEVLPALAQWRERSRHRSAVDALRYRVGWTRSTVSGEQQGTRLLVVPESHDGWVSMVVDAFGPDVVVLPARARDRAELAAALREAVGEREIGSVVSLLTAVDPPGGLTATLLLVQALGDAEIVAPLWCATRSAVSVDGEDVDPEQAAVWGLGRVAALEHPDRWGGLVDLPDSLDDRVTDRLPAALNGPEDQVAVRGGGLFGRRLLRSASSRPAEFEARGTVLITGGTGGVGAFVAKWVARRGAEHVVLTSRRGPDAPGAAALTAELEELGAKVTVAACDAGDRAQLAGVLADVGELGSVFHVAGVADGDAPVRDLTEQQLAELLRSKRDASLHLHELTREHDLDAFVLFSSGAAVWGSGGQPGYAAANAFLDGLAEHRRALGLPATSVAWGTWGEAGMAMDEEVGERLRRQGVPAMRPEQALAGMNQAIVDGSATAAVALVDWEKFVPGFTAVRPSPLLDELPEVRAVLDAAPEAAEAGESGSALRQRLAELPAAERTRALLEVVRAEAAATLGYDGAEGIPASRAFKDVGFDSVTAVELRNRLRTATGLALPAALVFDHPNPSALTAHLATELFGDAEERPDDPDARIREVLTTIPLSRLRQAGLLDMVLQLAEDGGEPAEAEAPADAIDDMDAESLLRLATGTSN</sequence>
<dbReference type="PROSITE" id="PS50075">
    <property type="entry name" value="CARRIER"/>
    <property type="match status" value="2"/>
</dbReference>
<dbReference type="InterPro" id="IPR016035">
    <property type="entry name" value="Acyl_Trfase/lysoPLipase"/>
</dbReference>
<dbReference type="FunFam" id="3.40.47.10:FF:000019">
    <property type="entry name" value="Polyketide synthase type I"/>
    <property type="match status" value="2"/>
</dbReference>
<evidence type="ECO:0000256" key="10">
    <source>
        <dbReference type="ARBA" id="ARBA00063272"/>
    </source>
</evidence>
<dbReference type="PROSITE" id="PS00012">
    <property type="entry name" value="PHOSPHOPANTETHEINE"/>
    <property type="match status" value="2"/>
</dbReference>
<dbReference type="NCBIfam" id="NF045894">
    <property type="entry name" value="PKS_plus_SDR"/>
    <property type="match status" value="2"/>
</dbReference>
<dbReference type="CDD" id="cd00833">
    <property type="entry name" value="PKS"/>
    <property type="match status" value="2"/>
</dbReference>
<evidence type="ECO:0000259" key="13">
    <source>
        <dbReference type="PROSITE" id="PS52004"/>
    </source>
</evidence>
<gene>
    <name evidence="14" type="ORF">BJ969_004046</name>
</gene>
<evidence type="ECO:0000256" key="11">
    <source>
        <dbReference type="ARBA" id="ARBA00066981"/>
    </source>
</evidence>
<dbReference type="SUPFAM" id="SSF55048">
    <property type="entry name" value="Probable ACP-binding domain of malonyl-CoA ACP transacylase"/>
    <property type="match status" value="2"/>
</dbReference>
<evidence type="ECO:0000313" key="15">
    <source>
        <dbReference type="Proteomes" id="UP000580474"/>
    </source>
</evidence>
<dbReference type="Gene3D" id="3.40.366.10">
    <property type="entry name" value="Malonyl-Coenzyme A Acyl Carrier Protein, domain 2"/>
    <property type="match status" value="2"/>
</dbReference>
<dbReference type="Pfam" id="PF00550">
    <property type="entry name" value="PP-binding"/>
    <property type="match status" value="2"/>
</dbReference>
<dbReference type="InterPro" id="IPR013968">
    <property type="entry name" value="PKS_KR"/>
</dbReference>
<dbReference type="InterPro" id="IPR009081">
    <property type="entry name" value="PP-bd_ACP"/>
</dbReference>
<dbReference type="InterPro" id="IPR050091">
    <property type="entry name" value="PKS_NRPS_Biosynth_Enz"/>
</dbReference>
<dbReference type="Pfam" id="PF00109">
    <property type="entry name" value="ketoacyl-synt"/>
    <property type="match status" value="2"/>
</dbReference>
<feature type="domain" description="Carrier" evidence="12">
    <location>
        <begin position="1445"/>
        <end position="1520"/>
    </location>
</feature>
<dbReference type="FunFam" id="1.10.1200.10:FF:000007">
    <property type="entry name" value="Probable polyketide synthase pks17"/>
    <property type="match status" value="2"/>
</dbReference>
<evidence type="ECO:0000256" key="3">
    <source>
        <dbReference type="ARBA" id="ARBA00022679"/>
    </source>
</evidence>
<dbReference type="PROSITE" id="PS00606">
    <property type="entry name" value="KS3_1"/>
    <property type="match status" value="2"/>
</dbReference>
<evidence type="ECO:0000256" key="4">
    <source>
        <dbReference type="ARBA" id="ARBA00022737"/>
    </source>
</evidence>
<dbReference type="GO" id="GO:0047879">
    <property type="term" value="F:erythronolide synthase activity"/>
    <property type="evidence" value="ECO:0007669"/>
    <property type="project" value="UniProtKB-EC"/>
</dbReference>
<dbReference type="Gene3D" id="3.40.50.720">
    <property type="entry name" value="NAD(P)-binding Rossmann-like Domain"/>
    <property type="match status" value="2"/>
</dbReference>
<dbReference type="SUPFAM" id="SSF47336">
    <property type="entry name" value="ACP-like"/>
    <property type="match status" value="2"/>
</dbReference>
<dbReference type="InterPro" id="IPR016039">
    <property type="entry name" value="Thiolase-like"/>
</dbReference>
<dbReference type="InterPro" id="IPR041618">
    <property type="entry name" value="PKS_DE"/>
</dbReference>
<dbReference type="PROSITE" id="PS52004">
    <property type="entry name" value="KS3_2"/>
    <property type="match status" value="2"/>
</dbReference>
<dbReference type="InterPro" id="IPR032821">
    <property type="entry name" value="PKS_assoc"/>
</dbReference>
<comment type="pathway">
    <text evidence="9">Antibiotic biosynthesis; erythromycin biosynthesis.</text>
</comment>
<dbReference type="Pfam" id="PF18369">
    <property type="entry name" value="PKS_DE"/>
    <property type="match status" value="2"/>
</dbReference>
<comment type="subunit">
    <text evidence="10">Homodimer. Erythronolide synthase is composed of EryAI, EryAII and EryAIII multimodular (2 modules) polypeptides each coding for a functional synthase subunit which participates in 2 of the six FAS-like elongation steps required for formation of the polyketide. Module 1, 2, 3, 4, 5, and 6 participating in biosynthesis steps 1, 2, 3, 4, 5, and 6, respectively.</text>
</comment>
<evidence type="ECO:0000256" key="7">
    <source>
        <dbReference type="ARBA" id="ARBA00052442"/>
    </source>
</evidence>
<dbReference type="EC" id="2.3.1.94" evidence="11"/>
<dbReference type="SMART" id="SM00825">
    <property type="entry name" value="PKS_KS"/>
    <property type="match status" value="2"/>
</dbReference>
<dbReference type="Proteomes" id="UP000580474">
    <property type="component" value="Unassembled WGS sequence"/>
</dbReference>
<dbReference type="InterPro" id="IPR057326">
    <property type="entry name" value="KR_dom"/>
</dbReference>
<evidence type="ECO:0000256" key="9">
    <source>
        <dbReference type="ARBA" id="ARBA00060622"/>
    </source>
</evidence>
<keyword evidence="1" id="KW-0596">Phosphopantetheine</keyword>
<dbReference type="InterPro" id="IPR036291">
    <property type="entry name" value="NAD(P)-bd_dom_sf"/>
</dbReference>
<dbReference type="SUPFAM" id="SSF51735">
    <property type="entry name" value="NAD(P)-binding Rossmann-fold domains"/>
    <property type="match status" value="4"/>
</dbReference>
<dbReference type="InterPro" id="IPR014030">
    <property type="entry name" value="Ketoacyl_synth_N"/>
</dbReference>
<dbReference type="GO" id="GO:0004315">
    <property type="term" value="F:3-oxoacyl-[acyl-carrier-protein] synthase activity"/>
    <property type="evidence" value="ECO:0007669"/>
    <property type="project" value="InterPro"/>
</dbReference>
<evidence type="ECO:0000256" key="8">
    <source>
        <dbReference type="ARBA" id="ARBA00060158"/>
    </source>
</evidence>
<protein>
    <recommendedName>
        <fullName evidence="11">6-deoxyerythronolide-B synthase</fullName>
        <ecNumber evidence="11">2.3.1.94</ecNumber>
    </recommendedName>
</protein>
<dbReference type="SUPFAM" id="SSF52151">
    <property type="entry name" value="FabD/lysophospholipase-like"/>
    <property type="match status" value="2"/>
</dbReference>
<dbReference type="InterPro" id="IPR016036">
    <property type="entry name" value="Malonyl_transacylase_ACP-bd"/>
</dbReference>
<dbReference type="PANTHER" id="PTHR43775">
    <property type="entry name" value="FATTY ACID SYNTHASE"/>
    <property type="match status" value="1"/>
</dbReference>
<proteinExistence type="predicted"/>
<dbReference type="CDD" id="cd08952">
    <property type="entry name" value="KR_1_SDR_x"/>
    <property type="match status" value="2"/>
</dbReference>
<dbReference type="InterPro" id="IPR020806">
    <property type="entry name" value="PKS_PP-bd"/>
</dbReference>
<dbReference type="InterPro" id="IPR020841">
    <property type="entry name" value="PKS_Beta-ketoAc_synthase_dom"/>
</dbReference>
<feature type="domain" description="Ketosynthase family 3 (KS3)" evidence="13">
    <location>
        <begin position="1536"/>
        <end position="1962"/>
    </location>
</feature>
<name>A0A840NKV8_9PSEU</name>
<dbReference type="GO" id="GO:0004312">
    <property type="term" value="F:fatty acid synthase activity"/>
    <property type="evidence" value="ECO:0007669"/>
    <property type="project" value="TreeGrafter"/>
</dbReference>
<dbReference type="EMBL" id="JACHIV010000001">
    <property type="protein sequence ID" value="MBB5070958.1"/>
    <property type="molecule type" value="Genomic_DNA"/>
</dbReference>
<dbReference type="PANTHER" id="PTHR43775:SF51">
    <property type="entry name" value="INACTIVE PHENOLPHTHIOCEROL SYNTHESIS POLYKETIDE SYNTHASE TYPE I PKS1-RELATED"/>
    <property type="match status" value="1"/>
</dbReference>
<evidence type="ECO:0000256" key="2">
    <source>
        <dbReference type="ARBA" id="ARBA00022553"/>
    </source>
</evidence>
<keyword evidence="3 14" id="KW-0808">Transferase</keyword>
<dbReference type="Pfam" id="PF00698">
    <property type="entry name" value="Acyl_transf_1"/>
    <property type="match status" value="2"/>
</dbReference>
<dbReference type="Pfam" id="PF08659">
    <property type="entry name" value="KR"/>
    <property type="match status" value="2"/>
</dbReference>
<dbReference type="InterPro" id="IPR014043">
    <property type="entry name" value="Acyl_transferase_dom"/>
</dbReference>
<evidence type="ECO:0000256" key="5">
    <source>
        <dbReference type="ARBA" id="ARBA00023268"/>
    </source>
</evidence>
<keyword evidence="5" id="KW-0511">Multifunctional enzyme</keyword>
<dbReference type="RefSeq" id="WP_184480927.1">
    <property type="nucleotide sequence ID" value="NZ_JACHIV010000001.1"/>
</dbReference>
<dbReference type="SUPFAM" id="SSF53901">
    <property type="entry name" value="Thiolase-like"/>
    <property type="match status" value="2"/>
</dbReference>
<dbReference type="InterPro" id="IPR014031">
    <property type="entry name" value="Ketoacyl_synth_C"/>
</dbReference>
<dbReference type="SMART" id="SM00823">
    <property type="entry name" value="PKS_PP"/>
    <property type="match status" value="2"/>
</dbReference>
<feature type="domain" description="Ketosynthase family 3 (KS3)" evidence="13">
    <location>
        <begin position="35"/>
        <end position="449"/>
    </location>
</feature>
<dbReference type="Pfam" id="PF02801">
    <property type="entry name" value="Ketoacyl-synt_C"/>
    <property type="match status" value="2"/>
</dbReference>
<dbReference type="FunFam" id="3.40.366.10:FF:000002">
    <property type="entry name" value="Probable polyketide synthase 2"/>
    <property type="match status" value="2"/>
</dbReference>
<keyword evidence="4" id="KW-0677">Repeat</keyword>
<dbReference type="Pfam" id="PF16197">
    <property type="entry name" value="KAsynt_C_assoc"/>
    <property type="match status" value="2"/>
</dbReference>
<accession>A0A840NKV8</accession>
<evidence type="ECO:0000313" key="14">
    <source>
        <dbReference type="EMBL" id="MBB5070958.1"/>
    </source>
</evidence>
<dbReference type="Gene3D" id="6.10.140.1830">
    <property type="match status" value="1"/>
</dbReference>
<keyword evidence="15" id="KW-1185">Reference proteome</keyword>
<dbReference type="Gene3D" id="3.30.70.3290">
    <property type="match status" value="2"/>
</dbReference>
<dbReference type="SMART" id="SM00827">
    <property type="entry name" value="PKS_AT"/>
    <property type="match status" value="2"/>
</dbReference>
<dbReference type="InterPro" id="IPR018201">
    <property type="entry name" value="Ketoacyl_synth_AS"/>
</dbReference>
<dbReference type="Gene3D" id="1.10.1200.10">
    <property type="entry name" value="ACP-like"/>
    <property type="match status" value="2"/>
</dbReference>
<dbReference type="SMART" id="SM01294">
    <property type="entry name" value="PKS_PP_betabranch"/>
    <property type="match status" value="2"/>
</dbReference>
<reference evidence="14 15" key="1">
    <citation type="submission" date="2020-08" db="EMBL/GenBank/DDBJ databases">
        <title>Sequencing the genomes of 1000 actinobacteria strains.</title>
        <authorList>
            <person name="Klenk H.-P."/>
        </authorList>
    </citation>
    <scope>NUCLEOTIDE SEQUENCE [LARGE SCALE GENOMIC DNA]</scope>
    <source>
        <strain evidence="14 15">DSM 45582</strain>
    </source>
</reference>
<dbReference type="InterPro" id="IPR036736">
    <property type="entry name" value="ACP-like_sf"/>
</dbReference>
<evidence type="ECO:0000259" key="12">
    <source>
        <dbReference type="PROSITE" id="PS50075"/>
    </source>
</evidence>
<dbReference type="GO" id="GO:0031177">
    <property type="term" value="F:phosphopantetheine binding"/>
    <property type="evidence" value="ECO:0007669"/>
    <property type="project" value="InterPro"/>
</dbReference>
<feature type="domain" description="Carrier" evidence="12">
    <location>
        <begin position="2949"/>
        <end position="3024"/>
    </location>
</feature>
<comment type="function">
    <text evidence="8">Involved in the biosynthesis of antibiotic erythromycin via the biosynthesis of its aglycone precursor, 6-deoxyerythronolide B (6-dEB).</text>
</comment>
<dbReference type="GO" id="GO:0006633">
    <property type="term" value="P:fatty acid biosynthetic process"/>
    <property type="evidence" value="ECO:0007669"/>
    <property type="project" value="InterPro"/>
</dbReference>
<keyword evidence="6" id="KW-0012">Acyltransferase</keyword>